<evidence type="ECO:0000256" key="8">
    <source>
        <dbReference type="RuleBase" id="RU364100"/>
    </source>
</evidence>
<dbReference type="EC" id="3.4.-.-" evidence="8"/>
<dbReference type="EMBL" id="CP036271">
    <property type="protein sequence ID" value="QDT53929.1"/>
    <property type="molecule type" value="Genomic_DNA"/>
</dbReference>
<dbReference type="AlphaFoldDB" id="A0A517SCS9"/>
<accession>A0A517SCS9</accession>
<keyword evidence="7" id="KW-0456">Lyase</keyword>
<evidence type="ECO:0000256" key="7">
    <source>
        <dbReference type="ARBA" id="ARBA00023239"/>
    </source>
</evidence>
<gene>
    <name evidence="9" type="primary">yedK_1</name>
    <name evidence="9" type="ORF">Pan44_19560</name>
</gene>
<dbReference type="FunCoup" id="A0A517SCS9">
    <property type="interactions" value="263"/>
</dbReference>
<dbReference type="InterPro" id="IPR003738">
    <property type="entry name" value="SRAP"/>
</dbReference>
<reference evidence="9 10" key="1">
    <citation type="submission" date="2019-02" db="EMBL/GenBank/DDBJ databases">
        <title>Deep-cultivation of Planctomycetes and their phenomic and genomic characterization uncovers novel biology.</title>
        <authorList>
            <person name="Wiegand S."/>
            <person name="Jogler M."/>
            <person name="Boedeker C."/>
            <person name="Pinto D."/>
            <person name="Vollmers J."/>
            <person name="Rivas-Marin E."/>
            <person name="Kohn T."/>
            <person name="Peeters S.H."/>
            <person name="Heuer A."/>
            <person name="Rast P."/>
            <person name="Oberbeckmann S."/>
            <person name="Bunk B."/>
            <person name="Jeske O."/>
            <person name="Meyerdierks A."/>
            <person name="Storesund J.E."/>
            <person name="Kallscheuer N."/>
            <person name="Luecker S."/>
            <person name="Lage O.M."/>
            <person name="Pohl T."/>
            <person name="Merkel B.J."/>
            <person name="Hornburger P."/>
            <person name="Mueller R.-W."/>
            <person name="Bruemmer F."/>
            <person name="Labrenz M."/>
            <person name="Spormann A.M."/>
            <person name="Op den Camp H."/>
            <person name="Overmann J."/>
            <person name="Amann R."/>
            <person name="Jetten M.S.M."/>
            <person name="Mascher T."/>
            <person name="Medema M.H."/>
            <person name="Devos D.P."/>
            <person name="Kaster A.-K."/>
            <person name="Ovreas L."/>
            <person name="Rohde M."/>
            <person name="Galperin M.Y."/>
            <person name="Jogler C."/>
        </authorList>
    </citation>
    <scope>NUCLEOTIDE SEQUENCE [LARGE SCALE GENOMIC DNA]</scope>
    <source>
        <strain evidence="9 10">Pan44</strain>
    </source>
</reference>
<dbReference type="GO" id="GO:0003697">
    <property type="term" value="F:single-stranded DNA binding"/>
    <property type="evidence" value="ECO:0007669"/>
    <property type="project" value="InterPro"/>
</dbReference>
<evidence type="ECO:0000256" key="4">
    <source>
        <dbReference type="ARBA" id="ARBA00022801"/>
    </source>
</evidence>
<organism evidence="9 10">
    <name type="scientific">Caulifigura coniformis</name>
    <dbReference type="NCBI Taxonomy" id="2527983"/>
    <lineage>
        <taxon>Bacteria</taxon>
        <taxon>Pseudomonadati</taxon>
        <taxon>Planctomycetota</taxon>
        <taxon>Planctomycetia</taxon>
        <taxon>Planctomycetales</taxon>
        <taxon>Planctomycetaceae</taxon>
        <taxon>Caulifigura</taxon>
    </lineage>
</organism>
<dbReference type="PANTHER" id="PTHR13604">
    <property type="entry name" value="DC12-RELATED"/>
    <property type="match status" value="1"/>
</dbReference>
<evidence type="ECO:0000256" key="6">
    <source>
        <dbReference type="ARBA" id="ARBA00023125"/>
    </source>
</evidence>
<keyword evidence="3" id="KW-0227">DNA damage</keyword>
<dbReference type="InterPro" id="IPR036590">
    <property type="entry name" value="SRAP-like"/>
</dbReference>
<name>A0A517SCS9_9PLAN</name>
<evidence type="ECO:0000313" key="9">
    <source>
        <dbReference type="EMBL" id="QDT53929.1"/>
    </source>
</evidence>
<protein>
    <recommendedName>
        <fullName evidence="8">Abasic site processing protein</fullName>
        <ecNumber evidence="8">3.4.-.-</ecNumber>
    </recommendedName>
</protein>
<dbReference type="Pfam" id="PF02586">
    <property type="entry name" value="SRAP"/>
    <property type="match status" value="1"/>
</dbReference>
<keyword evidence="2 8" id="KW-0645">Protease</keyword>
<dbReference type="Gene3D" id="3.90.1680.10">
    <property type="entry name" value="SOS response associated peptidase-like"/>
    <property type="match status" value="1"/>
</dbReference>
<dbReference type="Proteomes" id="UP000315700">
    <property type="component" value="Chromosome"/>
</dbReference>
<proteinExistence type="inferred from homology"/>
<dbReference type="GO" id="GO:0106300">
    <property type="term" value="P:protein-DNA covalent cross-linking repair"/>
    <property type="evidence" value="ECO:0007669"/>
    <property type="project" value="InterPro"/>
</dbReference>
<evidence type="ECO:0000256" key="1">
    <source>
        <dbReference type="ARBA" id="ARBA00008136"/>
    </source>
</evidence>
<dbReference type="SUPFAM" id="SSF143081">
    <property type="entry name" value="BB1717-like"/>
    <property type="match status" value="1"/>
</dbReference>
<dbReference type="KEGG" id="ccos:Pan44_19560"/>
<evidence type="ECO:0000256" key="3">
    <source>
        <dbReference type="ARBA" id="ARBA00022763"/>
    </source>
</evidence>
<dbReference type="PANTHER" id="PTHR13604:SF0">
    <property type="entry name" value="ABASIC SITE PROCESSING PROTEIN HMCES"/>
    <property type="match status" value="1"/>
</dbReference>
<keyword evidence="4 8" id="KW-0378">Hydrolase</keyword>
<dbReference type="InParanoid" id="A0A517SCS9"/>
<dbReference type="GO" id="GO:0016829">
    <property type="term" value="F:lyase activity"/>
    <property type="evidence" value="ECO:0007669"/>
    <property type="project" value="UniProtKB-KW"/>
</dbReference>
<sequence>MRLSVHMNTFHATAHPPIAVPPGSRPAATIPIMCARYNLRISPQKLAEIFGVVRSVEYQPRFNIAPTQTVVAIREQNGERVATNMRWGLVPSWSKDPKAGKPLIVARAETVATTNAFRSAFKHRRCLIPATGFYEWEHRGKEKLPYNIHLPGDEPFAFAGIWETWNGGNQPLESCAHITTEPNSDMAWLKDRMSVILHRDDWPAWLDPEIREPEPLLSLLHPWQGTRLELQPLDPVINSSKIEGEQFFRPLDTPASG</sequence>
<keyword evidence="10" id="KW-1185">Reference proteome</keyword>
<comment type="similarity">
    <text evidence="1 8">Belongs to the SOS response-associated peptidase family.</text>
</comment>
<evidence type="ECO:0000256" key="2">
    <source>
        <dbReference type="ARBA" id="ARBA00022670"/>
    </source>
</evidence>
<keyword evidence="5" id="KW-0190">Covalent protein-DNA linkage</keyword>
<evidence type="ECO:0000256" key="5">
    <source>
        <dbReference type="ARBA" id="ARBA00023124"/>
    </source>
</evidence>
<dbReference type="GO" id="GO:0006508">
    <property type="term" value="P:proteolysis"/>
    <property type="evidence" value="ECO:0007669"/>
    <property type="project" value="UniProtKB-KW"/>
</dbReference>
<dbReference type="GO" id="GO:0008233">
    <property type="term" value="F:peptidase activity"/>
    <property type="evidence" value="ECO:0007669"/>
    <property type="project" value="UniProtKB-KW"/>
</dbReference>
<evidence type="ECO:0000313" key="10">
    <source>
        <dbReference type="Proteomes" id="UP000315700"/>
    </source>
</evidence>
<keyword evidence="6" id="KW-0238">DNA-binding</keyword>